<dbReference type="SMART" id="SM00823">
    <property type="entry name" value="PKS_PP"/>
    <property type="match status" value="1"/>
</dbReference>
<protein>
    <submittedName>
        <fullName evidence="5">AMP-binding enzyme domain-containing protein</fullName>
    </submittedName>
</protein>
<dbReference type="GO" id="GO:0043041">
    <property type="term" value="P:amino acid activation for nonribosomal peptide biosynthetic process"/>
    <property type="evidence" value="ECO:0007669"/>
    <property type="project" value="TreeGrafter"/>
</dbReference>
<dbReference type="Pfam" id="PF07993">
    <property type="entry name" value="NAD_binding_4"/>
    <property type="match status" value="1"/>
</dbReference>
<dbReference type="PROSITE" id="PS50075">
    <property type="entry name" value="CARRIER"/>
    <property type="match status" value="1"/>
</dbReference>
<dbReference type="CDD" id="cd05918">
    <property type="entry name" value="A_NRPS_SidN3_like"/>
    <property type="match status" value="1"/>
</dbReference>
<dbReference type="Proteomes" id="UP001147746">
    <property type="component" value="Unassembled WGS sequence"/>
</dbReference>
<dbReference type="Gene3D" id="3.40.50.12780">
    <property type="entry name" value="N-terminal domain of ligase-like"/>
    <property type="match status" value="1"/>
</dbReference>
<dbReference type="Gene3D" id="1.10.1200.10">
    <property type="entry name" value="ACP-like"/>
    <property type="match status" value="1"/>
</dbReference>
<dbReference type="GO" id="GO:0044550">
    <property type="term" value="P:secondary metabolite biosynthetic process"/>
    <property type="evidence" value="ECO:0007669"/>
    <property type="project" value="TreeGrafter"/>
</dbReference>
<keyword evidence="3" id="KW-0436">Ligase</keyword>
<dbReference type="InterPro" id="IPR036291">
    <property type="entry name" value="NAD(P)-bd_dom_sf"/>
</dbReference>
<dbReference type="SUPFAM" id="SSF51735">
    <property type="entry name" value="NAD(P)-binding Rossmann-fold domains"/>
    <property type="match status" value="1"/>
</dbReference>
<keyword evidence="6" id="KW-1185">Reference proteome</keyword>
<dbReference type="Pfam" id="PF00501">
    <property type="entry name" value="AMP-binding"/>
    <property type="match status" value="1"/>
</dbReference>
<dbReference type="PANTHER" id="PTHR45527:SF3">
    <property type="entry name" value="SIDEROPHORE SYNTHETASE (EUROFUNG)"/>
    <property type="match status" value="1"/>
</dbReference>
<dbReference type="PANTHER" id="PTHR45527">
    <property type="entry name" value="NONRIBOSOMAL PEPTIDE SYNTHETASE"/>
    <property type="match status" value="1"/>
</dbReference>
<organism evidence="5 6">
    <name type="scientific">Penicillium atrosanguineum</name>
    <dbReference type="NCBI Taxonomy" id="1132637"/>
    <lineage>
        <taxon>Eukaryota</taxon>
        <taxon>Fungi</taxon>
        <taxon>Dikarya</taxon>
        <taxon>Ascomycota</taxon>
        <taxon>Pezizomycotina</taxon>
        <taxon>Eurotiomycetes</taxon>
        <taxon>Eurotiomycetidae</taxon>
        <taxon>Eurotiales</taxon>
        <taxon>Aspergillaceae</taxon>
        <taxon>Penicillium</taxon>
    </lineage>
</organism>
<dbReference type="SUPFAM" id="SSF52777">
    <property type="entry name" value="CoA-dependent acyltransferases"/>
    <property type="match status" value="1"/>
</dbReference>
<dbReference type="SUPFAM" id="SSF47336">
    <property type="entry name" value="ACP-like"/>
    <property type="match status" value="1"/>
</dbReference>
<evidence type="ECO:0000256" key="2">
    <source>
        <dbReference type="ARBA" id="ARBA00022553"/>
    </source>
</evidence>
<dbReference type="InterPro" id="IPR020845">
    <property type="entry name" value="AMP-binding_CS"/>
</dbReference>
<name>A0A9W9PY90_9EURO</name>
<dbReference type="Gene3D" id="3.30.300.30">
    <property type="match status" value="1"/>
</dbReference>
<dbReference type="InterPro" id="IPR013120">
    <property type="entry name" value="FAR_NAD-bd"/>
</dbReference>
<dbReference type="Gene3D" id="3.40.50.720">
    <property type="entry name" value="NAD(P)-binding Rossmann-like Domain"/>
    <property type="match status" value="1"/>
</dbReference>
<dbReference type="InterPro" id="IPR009081">
    <property type="entry name" value="PP-bd_ACP"/>
</dbReference>
<dbReference type="Gene3D" id="3.30.559.30">
    <property type="entry name" value="Nonribosomal peptide synthetase, condensation domain"/>
    <property type="match status" value="1"/>
</dbReference>
<gene>
    <name evidence="5" type="ORF">N7476_004848</name>
</gene>
<dbReference type="GO" id="GO:0005737">
    <property type="term" value="C:cytoplasm"/>
    <property type="evidence" value="ECO:0007669"/>
    <property type="project" value="TreeGrafter"/>
</dbReference>
<dbReference type="EMBL" id="JAPZBO010000004">
    <property type="protein sequence ID" value="KAJ5318428.1"/>
    <property type="molecule type" value="Genomic_DNA"/>
</dbReference>
<dbReference type="PROSITE" id="PS00012">
    <property type="entry name" value="PHOSPHOPANTETHEINE"/>
    <property type="match status" value="1"/>
</dbReference>
<dbReference type="AlphaFoldDB" id="A0A9W9PY90"/>
<evidence type="ECO:0000256" key="3">
    <source>
        <dbReference type="ARBA" id="ARBA00022598"/>
    </source>
</evidence>
<reference evidence="5" key="2">
    <citation type="journal article" date="2023" name="IMA Fungus">
        <title>Comparative genomic study of the Penicillium genus elucidates a diverse pangenome and 15 lateral gene transfer events.</title>
        <authorList>
            <person name="Petersen C."/>
            <person name="Sorensen T."/>
            <person name="Nielsen M.R."/>
            <person name="Sondergaard T.E."/>
            <person name="Sorensen J.L."/>
            <person name="Fitzpatrick D.A."/>
            <person name="Frisvad J.C."/>
            <person name="Nielsen K.L."/>
        </authorList>
    </citation>
    <scope>NUCLEOTIDE SEQUENCE</scope>
    <source>
        <strain evidence="5">IBT 21472</strain>
    </source>
</reference>
<evidence type="ECO:0000313" key="6">
    <source>
        <dbReference type="Proteomes" id="UP001147746"/>
    </source>
</evidence>
<evidence type="ECO:0000259" key="4">
    <source>
        <dbReference type="PROSITE" id="PS50075"/>
    </source>
</evidence>
<keyword evidence="2" id="KW-0597">Phosphoprotein</keyword>
<dbReference type="GO" id="GO:0016874">
    <property type="term" value="F:ligase activity"/>
    <property type="evidence" value="ECO:0007669"/>
    <property type="project" value="UniProtKB-KW"/>
</dbReference>
<dbReference type="PROSITE" id="PS00455">
    <property type="entry name" value="AMP_BINDING"/>
    <property type="match status" value="1"/>
</dbReference>
<evidence type="ECO:0000256" key="1">
    <source>
        <dbReference type="ARBA" id="ARBA00022450"/>
    </source>
</evidence>
<dbReference type="InterPro" id="IPR045851">
    <property type="entry name" value="AMP-bd_C_sf"/>
</dbReference>
<proteinExistence type="predicted"/>
<dbReference type="SUPFAM" id="SSF56801">
    <property type="entry name" value="Acetyl-CoA synthetase-like"/>
    <property type="match status" value="1"/>
</dbReference>
<dbReference type="FunFam" id="3.40.50.12780:FF:000014">
    <property type="entry name" value="Nonribosomal peptide synthetase 1"/>
    <property type="match status" value="1"/>
</dbReference>
<dbReference type="GO" id="GO:0031177">
    <property type="term" value="F:phosphopantetheine binding"/>
    <property type="evidence" value="ECO:0007669"/>
    <property type="project" value="InterPro"/>
</dbReference>
<dbReference type="Pfam" id="PF00550">
    <property type="entry name" value="PP-binding"/>
    <property type="match status" value="1"/>
</dbReference>
<feature type="domain" description="Carrier" evidence="4">
    <location>
        <begin position="732"/>
        <end position="808"/>
    </location>
</feature>
<dbReference type="InterPro" id="IPR010071">
    <property type="entry name" value="AA_adenyl_dom"/>
</dbReference>
<dbReference type="NCBIfam" id="TIGR01733">
    <property type="entry name" value="AA-adenyl-dom"/>
    <property type="match status" value="1"/>
</dbReference>
<comment type="caution">
    <text evidence="5">The sequence shown here is derived from an EMBL/GenBank/DDBJ whole genome shotgun (WGS) entry which is preliminary data.</text>
</comment>
<dbReference type="InterPro" id="IPR006162">
    <property type="entry name" value="Ppantetheine_attach_site"/>
</dbReference>
<sequence length="1253" mass="138535">METKLTFTCSMANAAPDFATSSFIYLAWAIIVGSYTSSKDVFIDTSVTSRHSLGISNGISLEESKAAVPIHIHLINEQSIHDALYNIQRQTGPFNKTARGVQRIFSIQTSLQIQHAESCDLVLHCTPSSEGVNISATFNPGAIEKWIMSKILRQLDFIIQQIFQASTRKTISHIEILTPEDADELWTWNSQLPAASEHCVHEIIEEQVHRHPDAQAVCAWDGELTYSALNDLATRFAYRLVKLGVKVDSIVPLCFEKSMWTIVSVLAVLKAGGTFVLLDPQQPVLRLQEIFQQTGSSFVISSEAQKLVTCQFTNRIVYIVDEVRDVPSPEALPTVYPSTAAYLVFTSGSTGSPKGVLIEHVSFRSALEHQLKHINLKQDSRVFDFASYSFDVAVYNMLATLAAGACLCVPSEADRLADPARAMAAMSATVVNLTTSIARLIEPSQIPTLRTLILLGEAVFSADISKWWDKVRVINTYGPCECTPISSINTTATDSVTATRIGTGAGALMWVVDPEDYTKLLPAGMVGELLLEGPILGRGYLNNPGKTSEVFLQDVAWLKAGTKTCPGRYSRLYKTGDLVRYHEDGSLSYVHRKDTQVKIHGQRVELGEIEHRIRKFLPRGLDMQIAVEVITLINCITEKLVLFASLGGLQKQDFTEAKANLDGATMPLINVEKQLRQVLPSYMVPTSYKLLGQIPLTPSGKTDRRTLKNIGNALKMEDLTSLLLDPEGGKLEVSTTAEKHLRVLWSKILGVGISTIRAETSFFHVGGDSLQAIRLVGAVRSCGLVLDVSQVFRNPRLHQLAKELRVANSGLLYGEQNGFHLAHEPKPKLKETMNTALEEFRLQVQKIPASNYPTKDMHSQPSTILLTGSTGTVGTYLLHALLTRPNILHIYCLNRKANALAYHTKNAKFTGRDFRKYAHKVTFLHGTLDQPRFGIHDDSLWSIMQARINVVLHAAWLVNYNLPLGSFRCQFEGLVNLFRFAAASAMKTGIVFISSISAAGQHSFRESSVPESMIQIPEESFDSGYGKSKYIAEHMCEEAASWLGLPITCVRMGQVAGPIEKPGLWNPTEWFPSLMLSSMYLGSIPDSLGTSADSIQWIPVDVVAEIVVDLVETKGVTSAPAHATVLNMLNSRSVSWKSLQPAVTRSMQQMLGYSVSVLPAHAWLERIEQALQIAMQHGDVSIVALTNSLPAVKLLDSLRASFLETKAKQWQIEKALESRRLESLPPVQGSWLNGWIIEWEKYRQFNMTGASYN</sequence>
<keyword evidence="1" id="KW-0596">Phosphopantetheine</keyword>
<dbReference type="InterPro" id="IPR020806">
    <property type="entry name" value="PKS_PP-bd"/>
</dbReference>
<evidence type="ECO:0000313" key="5">
    <source>
        <dbReference type="EMBL" id="KAJ5318428.1"/>
    </source>
</evidence>
<reference evidence="5" key="1">
    <citation type="submission" date="2022-12" db="EMBL/GenBank/DDBJ databases">
        <authorList>
            <person name="Petersen C."/>
        </authorList>
    </citation>
    <scope>NUCLEOTIDE SEQUENCE</scope>
    <source>
        <strain evidence="5">IBT 21472</strain>
    </source>
</reference>
<accession>A0A9W9PY90</accession>
<dbReference type="InterPro" id="IPR000873">
    <property type="entry name" value="AMP-dep_synth/lig_dom"/>
</dbReference>
<dbReference type="InterPro" id="IPR042099">
    <property type="entry name" value="ANL_N_sf"/>
</dbReference>
<dbReference type="InterPro" id="IPR036736">
    <property type="entry name" value="ACP-like_sf"/>
</dbReference>